<evidence type="ECO:0000313" key="7">
    <source>
        <dbReference type="Proteomes" id="UP000596427"/>
    </source>
</evidence>
<evidence type="ECO:0000256" key="4">
    <source>
        <dbReference type="ARBA" id="ARBA00022833"/>
    </source>
</evidence>
<dbReference type="Proteomes" id="UP000596427">
    <property type="component" value="Chromosome"/>
</dbReference>
<evidence type="ECO:0000313" key="6">
    <source>
        <dbReference type="EMBL" id="QRG08540.1"/>
    </source>
</evidence>
<organism evidence="6 7">
    <name type="scientific">Xanthobacter dioxanivorans</name>
    <dbReference type="NCBI Taxonomy" id="2528964"/>
    <lineage>
        <taxon>Bacteria</taxon>
        <taxon>Pseudomonadati</taxon>
        <taxon>Pseudomonadota</taxon>
        <taxon>Alphaproteobacteria</taxon>
        <taxon>Hyphomicrobiales</taxon>
        <taxon>Xanthobacteraceae</taxon>
        <taxon>Xanthobacter</taxon>
    </lineage>
</organism>
<keyword evidence="4" id="KW-0862">Zinc</keyword>
<dbReference type="PANTHER" id="PTHR35005">
    <property type="entry name" value="3-DEHYDRO-SCYLLO-INOSOSE HYDROLASE"/>
    <property type="match status" value="1"/>
</dbReference>
<dbReference type="KEGG" id="xdi:EZH22_09770"/>
<evidence type="ECO:0000256" key="5">
    <source>
        <dbReference type="ARBA" id="ARBA00024029"/>
    </source>
</evidence>
<reference evidence="6 7" key="1">
    <citation type="submission" date="2020-10" db="EMBL/GenBank/DDBJ databases">
        <title>Degradation of 1,4-Dioxane by Xanthobacter sp. YN2, via a Novel Group-2 Soluble Di-Iron Monooxygenase.</title>
        <authorList>
            <person name="Ma F."/>
            <person name="Wang Y."/>
            <person name="Yang J."/>
            <person name="Guo H."/>
            <person name="Su D."/>
            <person name="Yu L."/>
        </authorList>
    </citation>
    <scope>NUCLEOTIDE SEQUENCE [LARGE SCALE GENOMIC DNA]</scope>
    <source>
        <strain evidence="6 7">YN2</strain>
    </source>
</reference>
<keyword evidence="3" id="KW-0378">Hydrolase</keyword>
<dbReference type="SUPFAM" id="SSF102215">
    <property type="entry name" value="Creatininase"/>
    <property type="match status" value="1"/>
</dbReference>
<dbReference type="GO" id="GO:0046872">
    <property type="term" value="F:metal ion binding"/>
    <property type="evidence" value="ECO:0007669"/>
    <property type="project" value="UniProtKB-KW"/>
</dbReference>
<name>A0A974PT02_9HYPH</name>
<dbReference type="PANTHER" id="PTHR35005:SF1">
    <property type="entry name" value="2-AMINO-5-FORMYLAMINO-6-RIBOSYLAMINOPYRIMIDIN-4(3H)-ONE 5'-MONOPHOSPHATE DEFORMYLASE"/>
    <property type="match status" value="1"/>
</dbReference>
<evidence type="ECO:0000256" key="1">
    <source>
        <dbReference type="ARBA" id="ARBA00001947"/>
    </source>
</evidence>
<dbReference type="InterPro" id="IPR003785">
    <property type="entry name" value="Creatininase/forma_Hydrolase"/>
</dbReference>
<dbReference type="AlphaFoldDB" id="A0A974PT02"/>
<dbReference type="GO" id="GO:0009231">
    <property type="term" value="P:riboflavin biosynthetic process"/>
    <property type="evidence" value="ECO:0007669"/>
    <property type="project" value="TreeGrafter"/>
</dbReference>
<gene>
    <name evidence="6" type="ORF">EZH22_09770</name>
</gene>
<proteinExistence type="inferred from homology"/>
<evidence type="ECO:0000256" key="2">
    <source>
        <dbReference type="ARBA" id="ARBA00022723"/>
    </source>
</evidence>
<dbReference type="GO" id="GO:0016811">
    <property type="term" value="F:hydrolase activity, acting on carbon-nitrogen (but not peptide) bonds, in linear amides"/>
    <property type="evidence" value="ECO:0007669"/>
    <property type="project" value="TreeGrafter"/>
</dbReference>
<protein>
    <submittedName>
        <fullName evidence="6">Creatininase family protein</fullName>
    </submittedName>
</protein>
<comment type="cofactor">
    <cofactor evidence="1">
        <name>Zn(2+)</name>
        <dbReference type="ChEBI" id="CHEBI:29105"/>
    </cofactor>
</comment>
<keyword evidence="7" id="KW-1185">Reference proteome</keyword>
<dbReference type="Pfam" id="PF02633">
    <property type="entry name" value="Creatininase"/>
    <property type="match status" value="1"/>
</dbReference>
<dbReference type="InterPro" id="IPR024087">
    <property type="entry name" value="Creatininase-like_sf"/>
</dbReference>
<accession>A0A974PT02</accession>
<keyword evidence="2" id="KW-0479">Metal-binding</keyword>
<comment type="similarity">
    <text evidence="5">Belongs to the creatininase superfamily.</text>
</comment>
<sequence length="278" mass="29840">MVAGGRSWAKKGAAVFLKWAELSSPAVAAIDKNRLVAVLPVAAVEQHGPHLPLGTDLFIAEGYVERISTMVPREVDAAFLPVQAVGKSDEHITFAGTLTLAPATAIAAWVEIGRSLARAGVRRLVILNTHGGNVPVIDLVARTLRVEHRMLAVTCSMHRFGYPVGLFADHERAHGIHGGEIETSLMLAFRPELVDMTHAGEFTPYSIAMESEFARLRANHPVGFGWLAEDLSHDGAMGDARGATALKGEAAAEFGARAFVELLKDVAGFDLTRFDHHA</sequence>
<dbReference type="EMBL" id="CP063362">
    <property type="protein sequence ID" value="QRG08540.1"/>
    <property type="molecule type" value="Genomic_DNA"/>
</dbReference>
<dbReference type="Gene3D" id="3.40.50.10310">
    <property type="entry name" value="Creatininase"/>
    <property type="match status" value="1"/>
</dbReference>
<evidence type="ECO:0000256" key="3">
    <source>
        <dbReference type="ARBA" id="ARBA00022801"/>
    </source>
</evidence>